<evidence type="ECO:0000259" key="3">
    <source>
        <dbReference type="PROSITE" id="PS00214"/>
    </source>
</evidence>
<feature type="domain" description="Cytosolic fatty-acid binding proteins" evidence="3">
    <location>
        <begin position="45"/>
        <end position="62"/>
    </location>
</feature>
<gene>
    <name evidence="4" type="primary">RBP1_1</name>
    <name evidence="4" type="ORF">GOODEAATRI_000408</name>
</gene>
<evidence type="ECO:0000313" key="4">
    <source>
        <dbReference type="EMBL" id="MEQ2157302.1"/>
    </source>
</evidence>
<dbReference type="InterPro" id="IPR031264">
    <property type="entry name" value="CRBP1"/>
</dbReference>
<comment type="caution">
    <text evidence="4">The sequence shown here is derived from an EMBL/GenBank/DDBJ whole genome shotgun (WGS) entry which is preliminary data.</text>
</comment>
<protein>
    <submittedName>
        <fullName evidence="4">DNA-binding proteins Bright/BRCAA1/rbp1</fullName>
    </submittedName>
</protein>
<dbReference type="InterPro" id="IPR012674">
    <property type="entry name" value="Calycin"/>
</dbReference>
<accession>A0ABV0MGP6</accession>
<name>A0ABV0MGP6_9TELE</name>
<dbReference type="Pfam" id="PF00061">
    <property type="entry name" value="Lipocalin"/>
    <property type="match status" value="1"/>
</dbReference>
<keyword evidence="5" id="KW-1185">Reference proteome</keyword>
<proteinExistence type="inferred from homology"/>
<dbReference type="SUPFAM" id="SSF50814">
    <property type="entry name" value="Lipocalins"/>
    <property type="match status" value="1"/>
</dbReference>
<dbReference type="PRINTS" id="PR00178">
    <property type="entry name" value="FATTYACIDBP"/>
</dbReference>
<dbReference type="PROSITE" id="PS00214">
    <property type="entry name" value="FABP"/>
    <property type="match status" value="1"/>
</dbReference>
<dbReference type="Proteomes" id="UP001476798">
    <property type="component" value="Unassembled WGS sequence"/>
</dbReference>
<dbReference type="CDD" id="cd19462">
    <property type="entry name" value="CRBP1"/>
    <property type="match status" value="1"/>
</dbReference>
<evidence type="ECO:0000256" key="2">
    <source>
        <dbReference type="RuleBase" id="RU003696"/>
    </source>
</evidence>
<reference evidence="4 5" key="1">
    <citation type="submission" date="2021-06" db="EMBL/GenBank/DDBJ databases">
        <authorList>
            <person name="Palmer J.M."/>
        </authorList>
    </citation>
    <scope>NUCLEOTIDE SEQUENCE [LARGE SCALE GENOMIC DNA]</scope>
    <source>
        <strain evidence="4 5">GA_2019</strain>
        <tissue evidence="4">Muscle</tissue>
    </source>
</reference>
<dbReference type="GO" id="GO:0003677">
    <property type="term" value="F:DNA binding"/>
    <property type="evidence" value="ECO:0007669"/>
    <property type="project" value="UniProtKB-KW"/>
</dbReference>
<evidence type="ECO:0000256" key="1">
    <source>
        <dbReference type="ARBA" id="ARBA00008390"/>
    </source>
</evidence>
<evidence type="ECO:0000313" key="5">
    <source>
        <dbReference type="Proteomes" id="UP001476798"/>
    </source>
</evidence>
<keyword evidence="2" id="KW-0813">Transport</keyword>
<sequence length="172" mass="19696">ASVVQIGTFSSVSFTVLASGRPQHSRSPRPVLLKSRREMPVDMNGYWKMISNENFEEYMKALDVNVAIRKIALLLKPDKDIVHDGDHLIIKTLSTFKNYNMDFYVGKEFEEDLLGVDDRKCMTTINWEGDKLVCVQKGEIEGRGWTQWVEGDELHLELRAKGAVCKQVFKKT</sequence>
<dbReference type="PANTHER" id="PTHR11955">
    <property type="entry name" value="FATTY ACID BINDING PROTEIN"/>
    <property type="match status" value="1"/>
</dbReference>
<comment type="similarity">
    <text evidence="1 2">Belongs to the calycin superfamily. Fatty-acid binding protein (FABP) family.</text>
</comment>
<dbReference type="EMBL" id="JAHRIO010000011">
    <property type="protein sequence ID" value="MEQ2157302.1"/>
    <property type="molecule type" value="Genomic_DNA"/>
</dbReference>
<organism evidence="4 5">
    <name type="scientific">Goodea atripinnis</name>
    <dbReference type="NCBI Taxonomy" id="208336"/>
    <lineage>
        <taxon>Eukaryota</taxon>
        <taxon>Metazoa</taxon>
        <taxon>Chordata</taxon>
        <taxon>Craniata</taxon>
        <taxon>Vertebrata</taxon>
        <taxon>Euteleostomi</taxon>
        <taxon>Actinopterygii</taxon>
        <taxon>Neopterygii</taxon>
        <taxon>Teleostei</taxon>
        <taxon>Neoteleostei</taxon>
        <taxon>Acanthomorphata</taxon>
        <taxon>Ovalentaria</taxon>
        <taxon>Atherinomorphae</taxon>
        <taxon>Cyprinodontiformes</taxon>
        <taxon>Goodeidae</taxon>
        <taxon>Goodea</taxon>
    </lineage>
</organism>
<feature type="non-terminal residue" evidence="4">
    <location>
        <position position="1"/>
    </location>
</feature>
<dbReference type="InterPro" id="IPR031259">
    <property type="entry name" value="ILBP"/>
</dbReference>
<dbReference type="InterPro" id="IPR000566">
    <property type="entry name" value="Lipocln_cytosolic_FA-bd_dom"/>
</dbReference>
<dbReference type="InterPro" id="IPR000463">
    <property type="entry name" value="Fatty_acid-bd"/>
</dbReference>
<keyword evidence="4" id="KW-0238">DNA-binding</keyword>
<dbReference type="Gene3D" id="2.40.128.20">
    <property type="match status" value="1"/>
</dbReference>